<accession>A0A2A6DXD6</accession>
<evidence type="ECO:0000313" key="1">
    <source>
        <dbReference type="EMBL" id="PDO09540.1"/>
    </source>
</evidence>
<sequence length="66" mass="7544">MRRFARGRSKFECAIDGVELTKEVESRRLTKACQNPVNQRLYLETGMNQMKKARFLGLFAYAVGGT</sequence>
<organism evidence="1 2">
    <name type="scientific">Candidatus Reconcilbacillus cellulovorans</name>
    <dbReference type="NCBI Taxonomy" id="1906605"/>
    <lineage>
        <taxon>Bacteria</taxon>
        <taxon>Bacillati</taxon>
        <taxon>Bacillota</taxon>
        <taxon>Bacilli</taxon>
        <taxon>Bacillales</taxon>
        <taxon>Paenibacillaceae</taxon>
        <taxon>Candidatus Reconcilbacillus</taxon>
    </lineage>
</organism>
<dbReference type="EMBL" id="MOXJ01000035">
    <property type="protein sequence ID" value="PDO09540.1"/>
    <property type="molecule type" value="Genomic_DNA"/>
</dbReference>
<comment type="caution">
    <text evidence="1">The sequence shown here is derived from an EMBL/GenBank/DDBJ whole genome shotgun (WGS) entry which is preliminary data.</text>
</comment>
<gene>
    <name evidence="1" type="ORF">BLM47_11955</name>
</gene>
<protein>
    <submittedName>
        <fullName evidence="1">Uncharacterized protein</fullName>
    </submittedName>
</protein>
<dbReference type="AlphaFoldDB" id="A0A2A6DXD6"/>
<reference evidence="1 2" key="1">
    <citation type="submission" date="2016-12" db="EMBL/GenBank/DDBJ databases">
        <title>Candidatus Reconcilibacillus cellulovorans genome.</title>
        <authorList>
            <person name="Kolinko S."/>
            <person name="Wu Y.-W."/>
            <person name="Tachea F."/>
            <person name="Denzel E."/>
            <person name="Hiras J."/>
            <person name="Baecker N."/>
            <person name="Chan L.J."/>
            <person name="Eichorst S.A."/>
            <person name="Frey D."/>
            <person name="Adams P.D."/>
            <person name="Pray T."/>
            <person name="Tanjore D."/>
            <person name="Petzold C.J."/>
            <person name="Gladden J.M."/>
            <person name="Simmons B.A."/>
            <person name="Singer S.W."/>
        </authorList>
    </citation>
    <scope>NUCLEOTIDE SEQUENCE [LARGE SCALE GENOMIC DNA]</scope>
    <source>
        <strain evidence="1">JTherm</strain>
    </source>
</reference>
<name>A0A2A6DXD6_9BACL</name>
<evidence type="ECO:0000313" key="2">
    <source>
        <dbReference type="Proteomes" id="UP000243688"/>
    </source>
</evidence>
<dbReference type="Proteomes" id="UP000243688">
    <property type="component" value="Unassembled WGS sequence"/>
</dbReference>
<proteinExistence type="predicted"/>